<dbReference type="InterPro" id="IPR050429">
    <property type="entry name" value="PTS_Glucose_EIICBA"/>
</dbReference>
<evidence type="ECO:0000313" key="12">
    <source>
        <dbReference type="Proteomes" id="UP000730482"/>
    </source>
</evidence>
<keyword evidence="4" id="KW-0762">Sugar transport</keyword>
<organism evidence="11 12">
    <name type="scientific">Catenulispora pinistramenti</name>
    <dbReference type="NCBI Taxonomy" id="2705254"/>
    <lineage>
        <taxon>Bacteria</taxon>
        <taxon>Bacillati</taxon>
        <taxon>Actinomycetota</taxon>
        <taxon>Actinomycetes</taxon>
        <taxon>Catenulisporales</taxon>
        <taxon>Catenulisporaceae</taxon>
        <taxon>Catenulispora</taxon>
    </lineage>
</organism>
<dbReference type="Pfam" id="PF02378">
    <property type="entry name" value="PTS_EIIC"/>
    <property type="match status" value="1"/>
</dbReference>
<reference evidence="11 12" key="1">
    <citation type="submission" date="2020-02" db="EMBL/GenBank/DDBJ databases">
        <title>Acidophilic actinobacteria isolated from forest soil.</title>
        <authorList>
            <person name="Golinska P."/>
        </authorList>
    </citation>
    <scope>NUCLEOTIDE SEQUENCE [LARGE SCALE GENOMIC DNA]</scope>
    <source>
        <strain evidence="11 12">NL8</strain>
    </source>
</reference>
<dbReference type="Proteomes" id="UP000730482">
    <property type="component" value="Unassembled WGS sequence"/>
</dbReference>
<dbReference type="PROSITE" id="PS51103">
    <property type="entry name" value="PTS_EIIC_TYPE_1"/>
    <property type="match status" value="1"/>
</dbReference>
<proteinExistence type="predicted"/>
<dbReference type="InterPro" id="IPR013013">
    <property type="entry name" value="PTS_EIIC_1"/>
</dbReference>
<name>A0ABS5KUW4_9ACTN</name>
<evidence type="ECO:0000256" key="4">
    <source>
        <dbReference type="ARBA" id="ARBA00022597"/>
    </source>
</evidence>
<keyword evidence="3" id="KW-1003">Cell membrane</keyword>
<comment type="caution">
    <text evidence="11">The sequence shown here is derived from an EMBL/GenBank/DDBJ whole genome shotgun (WGS) entry which is preliminary data.</text>
</comment>
<keyword evidence="8 9" id="KW-0472">Membrane</keyword>
<feature type="transmembrane region" description="Helical" evidence="9">
    <location>
        <begin position="71"/>
        <end position="93"/>
    </location>
</feature>
<keyword evidence="6 9" id="KW-0812">Transmembrane</keyword>
<evidence type="ECO:0000256" key="7">
    <source>
        <dbReference type="ARBA" id="ARBA00022989"/>
    </source>
</evidence>
<keyword evidence="5" id="KW-0598">Phosphotransferase system</keyword>
<evidence type="ECO:0000313" key="11">
    <source>
        <dbReference type="EMBL" id="MBS2549830.1"/>
    </source>
</evidence>
<feature type="transmembrane region" description="Helical" evidence="9">
    <location>
        <begin position="197"/>
        <end position="217"/>
    </location>
</feature>
<evidence type="ECO:0000259" key="10">
    <source>
        <dbReference type="PROSITE" id="PS51103"/>
    </source>
</evidence>
<keyword evidence="2" id="KW-0813">Transport</keyword>
<protein>
    <submittedName>
        <fullName evidence="11">PTS transporter subunit EIIC</fullName>
    </submittedName>
</protein>
<dbReference type="InterPro" id="IPR003352">
    <property type="entry name" value="PTS_EIIC"/>
</dbReference>
<feature type="transmembrane region" description="Helical" evidence="9">
    <location>
        <begin position="346"/>
        <end position="365"/>
    </location>
</feature>
<dbReference type="PANTHER" id="PTHR30009">
    <property type="entry name" value="CYTOCHROME C-TYPE SYNTHESIS PROTEIN AND PTS TRANSMEMBRANE COMPONENT"/>
    <property type="match status" value="1"/>
</dbReference>
<feature type="transmembrane region" description="Helical" evidence="9">
    <location>
        <begin position="100"/>
        <end position="120"/>
    </location>
</feature>
<accession>A0ABS5KUW4</accession>
<sequence>MSVEAAAAAPVPAPKEPGWGSKTFAVLQRIGKSLMLPIATLPAAGLLVRFGQDDMLGRFHSLKTVAAVMQAGGNSLLNNLPVIFAIGVAIGFAKKSDGTTAVAAIVGYLVYDAVSMQMFAGSKLKSQVLGLVIKNADQGVNDAVPAGGLKFGLDMNQPNPTGVLGGILVGIMAALLWQRYYRIKLPTWLAFFGGRRFVPIATAVACLFLGVLMGWIWSPIGQGINDLSTWITRNSTIGLFIYGTLNRSLIPFGLHHILNAFPWFQFGSYTNANGTFHGDIARFLNGDKTAGLFQTGFFPIMMFGLPGAALAMWRAALPAKRKVAGSIMISAALTSFVTGVTEPLEFSFMFVAPVLFAIHAVLTGISMSLMWSLGAKDGFNFSAGLIDFALNWGKATKPWLILIVGPIYFLVYYVLFSFAIRWLNLKTPGREPDPELDELPTST</sequence>
<feature type="transmembrane region" description="Helical" evidence="9">
    <location>
        <begin position="399"/>
        <end position="420"/>
    </location>
</feature>
<comment type="subcellular location">
    <subcellularLocation>
        <location evidence="1">Cell membrane</location>
        <topology evidence="1">Multi-pass membrane protein</topology>
    </subcellularLocation>
</comment>
<feature type="transmembrane region" description="Helical" evidence="9">
    <location>
        <begin position="34"/>
        <end position="51"/>
    </location>
</feature>
<feature type="transmembrane region" description="Helical" evidence="9">
    <location>
        <begin position="160"/>
        <end position="177"/>
    </location>
</feature>
<dbReference type="PANTHER" id="PTHR30009:SF4">
    <property type="entry name" value="PTS SYSTEM N-ACETYLGLUCOSAMINE-SPECIFIC EIICBA COMPONENT"/>
    <property type="match status" value="1"/>
</dbReference>
<evidence type="ECO:0000256" key="2">
    <source>
        <dbReference type="ARBA" id="ARBA00022448"/>
    </source>
</evidence>
<evidence type="ECO:0000256" key="3">
    <source>
        <dbReference type="ARBA" id="ARBA00022475"/>
    </source>
</evidence>
<gene>
    <name evidence="11" type="ORF">KGQ19_23480</name>
</gene>
<evidence type="ECO:0000256" key="1">
    <source>
        <dbReference type="ARBA" id="ARBA00004651"/>
    </source>
</evidence>
<evidence type="ECO:0000256" key="8">
    <source>
        <dbReference type="ARBA" id="ARBA00023136"/>
    </source>
</evidence>
<evidence type="ECO:0000256" key="5">
    <source>
        <dbReference type="ARBA" id="ARBA00022683"/>
    </source>
</evidence>
<evidence type="ECO:0000256" key="6">
    <source>
        <dbReference type="ARBA" id="ARBA00022692"/>
    </source>
</evidence>
<keyword evidence="12" id="KW-1185">Reference proteome</keyword>
<keyword evidence="7 9" id="KW-1133">Transmembrane helix</keyword>
<evidence type="ECO:0000256" key="9">
    <source>
        <dbReference type="SAM" id="Phobius"/>
    </source>
</evidence>
<feature type="domain" description="PTS EIIC type-1" evidence="10">
    <location>
        <begin position="21"/>
        <end position="432"/>
    </location>
</feature>
<feature type="transmembrane region" description="Helical" evidence="9">
    <location>
        <begin position="292"/>
        <end position="311"/>
    </location>
</feature>
<dbReference type="RefSeq" id="WP_212011568.1">
    <property type="nucleotide sequence ID" value="NZ_JAAFYZ010000083.1"/>
</dbReference>
<dbReference type="EMBL" id="JAAFYZ010000083">
    <property type="protein sequence ID" value="MBS2549830.1"/>
    <property type="molecule type" value="Genomic_DNA"/>
</dbReference>